<comment type="similarity">
    <text evidence="1">Belongs to the universal ribosomal protein uL30 family.</text>
</comment>
<dbReference type="SUPFAM" id="SSF55129">
    <property type="entry name" value="Ribosomal protein L30p/L7e"/>
    <property type="match status" value="1"/>
</dbReference>
<dbReference type="PANTHER" id="PTHR11524">
    <property type="entry name" value="60S RIBOSOMAL PROTEIN L7"/>
    <property type="match status" value="1"/>
</dbReference>
<dbReference type="GO" id="GO:0022625">
    <property type="term" value="C:cytosolic large ribosomal subunit"/>
    <property type="evidence" value="ECO:0007669"/>
    <property type="project" value="TreeGrafter"/>
</dbReference>
<feature type="domain" description="Large ribosomal subunit protein uL30-like ferredoxin-like fold" evidence="2">
    <location>
        <begin position="4"/>
        <end position="51"/>
    </location>
</feature>
<sequence length="149" mass="16801">MEKLAVIKIRSSISKSNLINKSLRVLGLKKLYSCTIINDSEVNRGILKNIESVITYGEIDANTLSKLLIKRGMISNKKRIAASEQDINAFCDSFLKNEKKLNELGIKNMFNLHPPIKGFEKKGKKAPFSLKGAFGYRGKEINNLLERMI</sequence>
<proteinExistence type="inferred from homology"/>
<evidence type="ECO:0000256" key="1">
    <source>
        <dbReference type="ARBA" id="ARBA00007594"/>
    </source>
</evidence>
<dbReference type="Proteomes" id="UP000009376">
    <property type="component" value="Unassembled WGS sequence"/>
</dbReference>
<dbReference type="PANTHER" id="PTHR11524:SF16">
    <property type="entry name" value="LARGE RIBOSOMAL SUBUNIT PROTEIN UL30"/>
    <property type="match status" value="1"/>
</dbReference>
<organism evidence="3 4">
    <name type="scientific">Candidatus Parvarchaeum acidophilus ARMAN-5</name>
    <dbReference type="NCBI Taxonomy" id="662762"/>
    <lineage>
        <taxon>Archaea</taxon>
        <taxon>Candidatus Parvarchaeota</taxon>
        <taxon>Candidatus Parvarchaeum</taxon>
    </lineage>
</organism>
<dbReference type="EMBL" id="GG745612">
    <property type="protein sequence ID" value="EFD92279.1"/>
    <property type="molecule type" value="Genomic_DNA"/>
</dbReference>
<dbReference type="AlphaFoldDB" id="D6GWX8"/>
<dbReference type="GO" id="GO:0000463">
    <property type="term" value="P:maturation of LSU-rRNA from tricistronic rRNA transcript (SSU-rRNA, 5.8S rRNA, LSU-rRNA)"/>
    <property type="evidence" value="ECO:0007669"/>
    <property type="project" value="TreeGrafter"/>
</dbReference>
<dbReference type="Gene3D" id="1.10.15.30">
    <property type="match status" value="1"/>
</dbReference>
<dbReference type="GO" id="GO:0003735">
    <property type="term" value="F:structural constituent of ribosome"/>
    <property type="evidence" value="ECO:0007669"/>
    <property type="project" value="TreeGrafter"/>
</dbReference>
<dbReference type="InterPro" id="IPR039699">
    <property type="entry name" value="Ribosomal_uL30"/>
</dbReference>
<dbReference type="GO" id="GO:0003723">
    <property type="term" value="F:RNA binding"/>
    <property type="evidence" value="ECO:0007669"/>
    <property type="project" value="TreeGrafter"/>
</dbReference>
<name>D6GWX8_PARA5</name>
<evidence type="ECO:0000259" key="2">
    <source>
        <dbReference type="Pfam" id="PF00327"/>
    </source>
</evidence>
<dbReference type="InterPro" id="IPR036919">
    <property type="entry name" value="Ribo_uL30_ferredoxin-like_sf"/>
</dbReference>
<dbReference type="Gene3D" id="3.30.1390.20">
    <property type="entry name" value="Ribosomal protein L30, ferredoxin-like fold domain"/>
    <property type="match status" value="1"/>
</dbReference>
<accession>D6GWX8</accession>
<dbReference type="Pfam" id="PF00327">
    <property type="entry name" value="Ribosomal_L30"/>
    <property type="match status" value="1"/>
</dbReference>
<keyword evidence="3" id="KW-0687">Ribonucleoprotein</keyword>
<evidence type="ECO:0000313" key="4">
    <source>
        <dbReference type="Proteomes" id="UP000009376"/>
    </source>
</evidence>
<evidence type="ECO:0000313" key="3">
    <source>
        <dbReference type="EMBL" id="EFD92279.1"/>
    </source>
</evidence>
<reference evidence="3 4" key="1">
    <citation type="journal article" date="2010" name="Proc. Natl. Acad. Sci. U.S.A.">
        <title>Enigmatic, ultrasmall, uncultivated Archaea.</title>
        <authorList>
            <person name="Baker B.J."/>
            <person name="Comolli L.R."/>
            <person name="Dick G.J."/>
            <person name="Hauser L.J."/>
            <person name="Hyatt D."/>
            <person name="Dill B.D."/>
            <person name="Land M.L."/>
            <person name="Verberkmoes N.C."/>
            <person name="Hettich R.L."/>
            <person name="Banfield J.F."/>
        </authorList>
    </citation>
    <scope>NUCLEOTIDE SEQUENCE [LARGE SCALE GENOMIC DNA]</scope>
</reference>
<gene>
    <name evidence="3" type="ORF">BJBARM5_0999</name>
</gene>
<keyword evidence="3" id="KW-0689">Ribosomal protein</keyword>
<protein>
    <submittedName>
        <fullName evidence="3">50S ribosomal protein L30P</fullName>
    </submittedName>
</protein>
<dbReference type="InterPro" id="IPR016082">
    <property type="entry name" value="Ribosomal_uL30_ferredoxin-like"/>
</dbReference>